<proteinExistence type="inferred from homology"/>
<comment type="similarity">
    <text evidence="3">Belongs to the PTH2 family.</text>
</comment>
<reference evidence="7 8" key="1">
    <citation type="submission" date="2024-10" db="EMBL/GenBank/DDBJ databases">
        <title>Updated reference genomes for cyclostephanoid diatoms.</title>
        <authorList>
            <person name="Roberts W.R."/>
            <person name="Alverson A.J."/>
        </authorList>
    </citation>
    <scope>NUCLEOTIDE SEQUENCE [LARGE SCALE GENOMIC DNA]</scope>
    <source>
        <strain evidence="7 8">AJA010-31</strain>
    </source>
</reference>
<sequence length="194" mass="21024">MATASETLQQSPIAYFVAGVIVSATYFYFTNPKSRPRGEDVNVDDGEWDDDSQEEDHDADHPLLNKSNPSSSWGYMDAPYKMVLCVNQDLGMGKGKIAAQCGHAAVGCYKRAQKQCPTALSAWERTGCAKIAVKCPNEEEMSSIFDKAVQMGIPLYLVEDAGRTQIAAGSRTVLGLGPAPVRVFDGVTSHLKLM</sequence>
<protein>
    <recommendedName>
        <fullName evidence="1">peptidyl-tRNA hydrolase</fullName>
        <ecNumber evidence="1">3.1.1.29</ecNumber>
    </recommendedName>
</protein>
<feature type="compositionally biased region" description="Acidic residues" evidence="5">
    <location>
        <begin position="41"/>
        <end position="57"/>
    </location>
</feature>
<dbReference type="NCBIfam" id="TIGR00283">
    <property type="entry name" value="arch_pth2"/>
    <property type="match status" value="1"/>
</dbReference>
<evidence type="ECO:0000256" key="3">
    <source>
        <dbReference type="ARBA" id="ARBA00038050"/>
    </source>
</evidence>
<dbReference type="EC" id="3.1.1.29" evidence="1"/>
<dbReference type="InterPro" id="IPR023476">
    <property type="entry name" value="Pep_tRNA_hydro_II_dom_sf"/>
</dbReference>
<dbReference type="SUPFAM" id="SSF102462">
    <property type="entry name" value="Peptidyl-tRNA hydrolase II"/>
    <property type="match status" value="1"/>
</dbReference>
<evidence type="ECO:0000313" key="7">
    <source>
        <dbReference type="EMBL" id="KAL3803254.1"/>
    </source>
</evidence>
<dbReference type="PANTHER" id="PTHR12649">
    <property type="entry name" value="PEPTIDYL-TRNA HYDROLASE 2"/>
    <property type="match status" value="1"/>
</dbReference>
<evidence type="ECO:0000256" key="4">
    <source>
        <dbReference type="ARBA" id="ARBA00048707"/>
    </source>
</evidence>
<feature type="region of interest" description="Disordered" evidence="5">
    <location>
        <begin position="37"/>
        <end position="68"/>
    </location>
</feature>
<evidence type="ECO:0000256" key="5">
    <source>
        <dbReference type="SAM" id="MobiDB-lite"/>
    </source>
</evidence>
<dbReference type="EMBL" id="JALLPJ020000078">
    <property type="protein sequence ID" value="KAL3803254.1"/>
    <property type="molecule type" value="Genomic_DNA"/>
</dbReference>
<dbReference type="InterPro" id="IPR002833">
    <property type="entry name" value="PTH2"/>
</dbReference>
<dbReference type="CDD" id="cd02430">
    <property type="entry name" value="PTH2"/>
    <property type="match status" value="1"/>
</dbReference>
<dbReference type="Gene3D" id="3.40.1490.10">
    <property type="entry name" value="Bit1"/>
    <property type="match status" value="1"/>
</dbReference>
<keyword evidence="6" id="KW-1133">Transmembrane helix</keyword>
<keyword evidence="8" id="KW-1185">Reference proteome</keyword>
<dbReference type="FunFam" id="3.40.1490.10:FF:000001">
    <property type="entry name" value="Peptidyl-tRNA hydrolase 2"/>
    <property type="match status" value="1"/>
</dbReference>
<keyword evidence="6" id="KW-0472">Membrane</keyword>
<accession>A0ABD3QSX5</accession>
<keyword evidence="2" id="KW-0378">Hydrolase</keyword>
<comment type="catalytic activity">
    <reaction evidence="4">
        <text>an N-acyl-L-alpha-aminoacyl-tRNA + H2O = an N-acyl-L-amino acid + a tRNA + H(+)</text>
        <dbReference type="Rhea" id="RHEA:54448"/>
        <dbReference type="Rhea" id="RHEA-COMP:10123"/>
        <dbReference type="Rhea" id="RHEA-COMP:13883"/>
        <dbReference type="ChEBI" id="CHEBI:15377"/>
        <dbReference type="ChEBI" id="CHEBI:15378"/>
        <dbReference type="ChEBI" id="CHEBI:59874"/>
        <dbReference type="ChEBI" id="CHEBI:78442"/>
        <dbReference type="ChEBI" id="CHEBI:138191"/>
        <dbReference type="EC" id="3.1.1.29"/>
    </reaction>
</comment>
<evidence type="ECO:0000256" key="2">
    <source>
        <dbReference type="ARBA" id="ARBA00022801"/>
    </source>
</evidence>
<name>A0ABD3QSX5_9STRA</name>
<gene>
    <name evidence="7" type="ORF">ACHAWO_005611</name>
</gene>
<dbReference type="Pfam" id="PF01981">
    <property type="entry name" value="PTH2"/>
    <property type="match status" value="1"/>
</dbReference>
<comment type="caution">
    <text evidence="7">The sequence shown here is derived from an EMBL/GenBank/DDBJ whole genome shotgun (WGS) entry which is preliminary data.</text>
</comment>
<organism evidence="7 8">
    <name type="scientific">Cyclotella atomus</name>
    <dbReference type="NCBI Taxonomy" id="382360"/>
    <lineage>
        <taxon>Eukaryota</taxon>
        <taxon>Sar</taxon>
        <taxon>Stramenopiles</taxon>
        <taxon>Ochrophyta</taxon>
        <taxon>Bacillariophyta</taxon>
        <taxon>Coscinodiscophyceae</taxon>
        <taxon>Thalassiosirophycidae</taxon>
        <taxon>Stephanodiscales</taxon>
        <taxon>Stephanodiscaceae</taxon>
        <taxon>Cyclotella</taxon>
    </lineage>
</organism>
<evidence type="ECO:0000256" key="6">
    <source>
        <dbReference type="SAM" id="Phobius"/>
    </source>
</evidence>
<keyword evidence="6" id="KW-0812">Transmembrane</keyword>
<evidence type="ECO:0000256" key="1">
    <source>
        <dbReference type="ARBA" id="ARBA00013260"/>
    </source>
</evidence>
<dbReference type="Proteomes" id="UP001530400">
    <property type="component" value="Unassembled WGS sequence"/>
</dbReference>
<dbReference type="GO" id="GO:0004045">
    <property type="term" value="F:peptidyl-tRNA hydrolase activity"/>
    <property type="evidence" value="ECO:0007669"/>
    <property type="project" value="UniProtKB-EC"/>
</dbReference>
<dbReference type="PANTHER" id="PTHR12649:SF11">
    <property type="entry name" value="PEPTIDYL-TRNA HYDROLASE 2, MITOCHONDRIAL"/>
    <property type="match status" value="1"/>
</dbReference>
<evidence type="ECO:0000313" key="8">
    <source>
        <dbReference type="Proteomes" id="UP001530400"/>
    </source>
</evidence>
<dbReference type="AlphaFoldDB" id="A0ABD3QSX5"/>
<feature type="transmembrane region" description="Helical" evidence="6">
    <location>
        <begin position="12"/>
        <end position="29"/>
    </location>
</feature>